<dbReference type="PROSITE" id="PS00107">
    <property type="entry name" value="PROTEIN_KINASE_ATP"/>
    <property type="match status" value="1"/>
</dbReference>
<dbReference type="SUPFAM" id="SSF54277">
    <property type="entry name" value="CAD &amp; PB1 domains"/>
    <property type="match status" value="1"/>
</dbReference>
<dbReference type="SUPFAM" id="SSF56112">
    <property type="entry name" value="Protein kinase-like (PK-like)"/>
    <property type="match status" value="1"/>
</dbReference>
<evidence type="ECO:0000256" key="8">
    <source>
        <dbReference type="SAM" id="MobiDB-lite"/>
    </source>
</evidence>
<evidence type="ECO:0000256" key="2">
    <source>
        <dbReference type="ARBA" id="ARBA00022679"/>
    </source>
</evidence>
<dbReference type="InterPro" id="IPR000719">
    <property type="entry name" value="Prot_kinase_dom"/>
</dbReference>
<name>A0A8X8ZQI6_SALSN</name>
<dbReference type="Gene3D" id="3.30.200.20">
    <property type="entry name" value="Phosphorylase Kinase, domain 1"/>
    <property type="match status" value="1"/>
</dbReference>
<reference evidence="10" key="2">
    <citation type="submission" date="2020-08" db="EMBL/GenBank/DDBJ databases">
        <title>Plant Genome Project.</title>
        <authorList>
            <person name="Zhang R.-G."/>
        </authorList>
    </citation>
    <scope>NUCLEOTIDE SEQUENCE</scope>
    <source>
        <strain evidence="10">Huo1</strain>
        <tissue evidence="10">Leaf</tissue>
    </source>
</reference>
<evidence type="ECO:0000256" key="6">
    <source>
        <dbReference type="PROSITE-ProRule" id="PRU10141"/>
    </source>
</evidence>
<keyword evidence="11" id="KW-1185">Reference proteome</keyword>
<evidence type="ECO:0000256" key="5">
    <source>
        <dbReference type="ARBA" id="ARBA00022840"/>
    </source>
</evidence>
<feature type="binding site" evidence="6">
    <location>
        <position position="863"/>
    </location>
    <ligand>
        <name>ATP</name>
        <dbReference type="ChEBI" id="CHEBI:30616"/>
    </ligand>
</feature>
<dbReference type="InterPro" id="IPR017441">
    <property type="entry name" value="Protein_kinase_ATP_BS"/>
</dbReference>
<dbReference type="Pfam" id="PF07714">
    <property type="entry name" value="PK_Tyr_Ser-Thr"/>
    <property type="match status" value="1"/>
</dbReference>
<dbReference type="SMART" id="SM00220">
    <property type="entry name" value="S_TKc"/>
    <property type="match status" value="1"/>
</dbReference>
<dbReference type="PROSITE" id="PS00108">
    <property type="entry name" value="PROTEIN_KINASE_ST"/>
    <property type="match status" value="1"/>
</dbReference>
<dbReference type="CDD" id="cd06410">
    <property type="entry name" value="PB1_UP2"/>
    <property type="match status" value="1"/>
</dbReference>
<evidence type="ECO:0000313" key="10">
    <source>
        <dbReference type="EMBL" id="KAG6413111.1"/>
    </source>
</evidence>
<organism evidence="10">
    <name type="scientific">Salvia splendens</name>
    <name type="common">Scarlet sage</name>
    <dbReference type="NCBI Taxonomy" id="180675"/>
    <lineage>
        <taxon>Eukaryota</taxon>
        <taxon>Viridiplantae</taxon>
        <taxon>Streptophyta</taxon>
        <taxon>Embryophyta</taxon>
        <taxon>Tracheophyta</taxon>
        <taxon>Spermatophyta</taxon>
        <taxon>Magnoliopsida</taxon>
        <taxon>eudicotyledons</taxon>
        <taxon>Gunneridae</taxon>
        <taxon>Pentapetalae</taxon>
        <taxon>asterids</taxon>
        <taxon>lamiids</taxon>
        <taxon>Lamiales</taxon>
        <taxon>Lamiaceae</taxon>
        <taxon>Nepetoideae</taxon>
        <taxon>Mentheae</taxon>
        <taxon>Salviinae</taxon>
        <taxon>Salvia</taxon>
        <taxon>Salvia subgen. Calosphace</taxon>
        <taxon>core Calosphace</taxon>
    </lineage>
</organism>
<dbReference type="GO" id="GO:0005737">
    <property type="term" value="C:cytoplasm"/>
    <property type="evidence" value="ECO:0007669"/>
    <property type="project" value="TreeGrafter"/>
</dbReference>
<keyword evidence="1" id="KW-0723">Serine/threonine-protein kinase</keyword>
<gene>
    <name evidence="10" type="ORF">SASPL_125812</name>
</gene>
<proteinExistence type="predicted"/>
<dbReference type="CDD" id="cd13999">
    <property type="entry name" value="STKc_MAP3K-like"/>
    <property type="match status" value="1"/>
</dbReference>
<dbReference type="InterPro" id="IPR011009">
    <property type="entry name" value="Kinase-like_dom_sf"/>
</dbReference>
<reference evidence="10" key="1">
    <citation type="submission" date="2018-01" db="EMBL/GenBank/DDBJ databases">
        <authorList>
            <person name="Mao J.F."/>
        </authorList>
    </citation>
    <scope>NUCLEOTIDE SEQUENCE</scope>
    <source>
        <strain evidence="10">Huo1</strain>
        <tissue evidence="10">Leaf</tissue>
    </source>
</reference>
<dbReference type="PROSITE" id="PS50011">
    <property type="entry name" value="PROTEIN_KINASE_DOM"/>
    <property type="match status" value="1"/>
</dbReference>
<evidence type="ECO:0000256" key="7">
    <source>
        <dbReference type="SAM" id="Coils"/>
    </source>
</evidence>
<feature type="region of interest" description="Disordered" evidence="8">
    <location>
        <begin position="243"/>
        <end position="269"/>
    </location>
</feature>
<dbReference type="GO" id="GO:0007165">
    <property type="term" value="P:signal transduction"/>
    <property type="evidence" value="ECO:0007669"/>
    <property type="project" value="TreeGrafter"/>
</dbReference>
<dbReference type="FunFam" id="1.10.510.10:FF:000142">
    <property type="entry name" value="Octicosapeptide/phox/Bem1p domain kinase superfamily protein"/>
    <property type="match status" value="1"/>
</dbReference>
<keyword evidence="2" id="KW-0808">Transferase</keyword>
<dbReference type="AlphaFoldDB" id="A0A8X8ZQI6"/>
<feature type="coiled-coil region" evidence="7">
    <location>
        <begin position="802"/>
        <end position="834"/>
    </location>
</feature>
<dbReference type="GO" id="GO:0005524">
    <property type="term" value="F:ATP binding"/>
    <property type="evidence" value="ECO:0007669"/>
    <property type="project" value="UniProtKB-UniRule"/>
</dbReference>
<dbReference type="InterPro" id="IPR001245">
    <property type="entry name" value="Ser-Thr/Tyr_kinase_cat_dom"/>
</dbReference>
<dbReference type="InterPro" id="IPR000270">
    <property type="entry name" value="PB1_dom"/>
</dbReference>
<dbReference type="EMBL" id="PNBA02000009">
    <property type="protein sequence ID" value="KAG6413111.1"/>
    <property type="molecule type" value="Genomic_DNA"/>
</dbReference>
<evidence type="ECO:0000259" key="9">
    <source>
        <dbReference type="PROSITE" id="PS50011"/>
    </source>
</evidence>
<dbReference type="Proteomes" id="UP000298416">
    <property type="component" value="Unassembled WGS sequence"/>
</dbReference>
<dbReference type="SMART" id="SM00666">
    <property type="entry name" value="PB1"/>
    <property type="match status" value="1"/>
</dbReference>
<dbReference type="Gene3D" id="1.10.510.10">
    <property type="entry name" value="Transferase(Phosphotransferase) domain 1"/>
    <property type="match status" value="1"/>
</dbReference>
<accession>A0A8X8ZQI6</accession>
<feature type="domain" description="Protein kinase" evidence="9">
    <location>
        <begin position="836"/>
        <end position="1137"/>
    </location>
</feature>
<dbReference type="GO" id="GO:0004674">
    <property type="term" value="F:protein serine/threonine kinase activity"/>
    <property type="evidence" value="ECO:0007669"/>
    <property type="project" value="UniProtKB-KW"/>
</dbReference>
<feature type="region of interest" description="Disordered" evidence="8">
    <location>
        <begin position="770"/>
        <end position="791"/>
    </location>
</feature>
<dbReference type="Gene3D" id="3.10.20.90">
    <property type="entry name" value="Phosphatidylinositol 3-kinase Catalytic Subunit, Chain A, domain 1"/>
    <property type="match status" value="1"/>
</dbReference>
<dbReference type="InterPro" id="IPR050167">
    <property type="entry name" value="Ser_Thr_protein_kinase"/>
</dbReference>
<keyword evidence="5 6" id="KW-0067">ATP-binding</keyword>
<evidence type="ECO:0000256" key="3">
    <source>
        <dbReference type="ARBA" id="ARBA00022741"/>
    </source>
</evidence>
<protein>
    <recommendedName>
        <fullName evidence="9">Protein kinase domain-containing protein</fullName>
    </recommendedName>
</protein>
<evidence type="ECO:0000256" key="4">
    <source>
        <dbReference type="ARBA" id="ARBA00022777"/>
    </source>
</evidence>
<sequence length="1144" mass="127147">MDSLKMTPASVPSAEESQRVKFLCSFGGSILPRPQDGKLRYVGGETRIVSVPRDITYEDLMGKMRELYEGVTVLKYQQPDEDLDALVSVVNDDDVTNMMEEYDKLGSADGFTRLRIFLFANPDQDGSLHFGDGDERDNERRYVDALNRLNESPDRKPLGELLLVGSLDDVQAAEQYFTQMNLEGSVHGQRNMELPMAQMNLRHLTIPHLGSGQLQQAVNQRCNELEAPWSPVYYSPRQPVDQRPVAEIPTSPSSTRYRTPYGEFDRVPEDYNRPPISNHSIYEQQPQYADNVVLIPPGSVGNMVQGSNVYDGNSVCDHCRVPFQRNQVYHDSSWKPGEQSHLEPPNVGNGYLQVPNSCSECPRHRDVYMLNSDGNLNPPYYSRDLNDPRSMYSETHGHERGWVSPHLSNPWTEELRPQQSLSVSGRLADSYIVDNGMNIPLGHGNVCDGHHVQAHYIHHDDQRYARPGVDYGSQGFQDPSAATGSQLHLQSSEERGVRFGNAPYTYGADNVYQVPHGHIPSPPLWRNVHNPLQGSPSYETPSSQLVNGSAPMGFIRGAMEASPRVRTGLENQSPWAEPSQKVVGYDGSLMSDFPHVRPVKFPPNAYTLENHHPSNMEPVQSAPALATLVTSKDPFTKSDPVLLVDDASVTMNVAASGIHLWSGCETNKPTIINENGAYDGSKEKTNGAVAKDSCVRASIERKSDALASSAVISSDVLKFAIENGDALNGDETKAGAPEQQDDRLEFLPELIESVKEAALQSLKEVKAKVQEDSDLGSAHDADTKDDAQNHKAGVDGNMELEVDSENDNLDHSKIELTKAEAEALDRGLQTIRNEDLEEIRELGSGTYGAVYHGKWKGSDVAIKRIKASCFTGRPSERERLENGCSIFRFKLGIAEFVLMEGEKRGRYALGSELLHIADFWKEALILSSLHHPNVVSFYGVVRDGPDGSLATVTEFMVNGSLKQFLQKKDRTIDRRKRLIIAMDAAFGMEYLHGKNIVHFDLKCENLLVNMRDPHRPVCKIGDLGLSKVKQHTLVSGGVRGTLPWMAPELLSGKSHMVTEKIDVYSFGIVMWELLTGDEPYTDMHCASIIGGIVNNTLRPQTPTWCDPEWKLLMETCWGSEPAERPSFSEIAQKLRNMAAAMNLK</sequence>
<dbReference type="PRINTS" id="PR00109">
    <property type="entry name" value="TYRKINASE"/>
</dbReference>
<evidence type="ECO:0000313" key="11">
    <source>
        <dbReference type="Proteomes" id="UP000298416"/>
    </source>
</evidence>
<dbReference type="PANTHER" id="PTHR23257">
    <property type="entry name" value="SERINE-THREONINE PROTEIN KINASE"/>
    <property type="match status" value="1"/>
</dbReference>
<dbReference type="PANTHER" id="PTHR23257:SF703">
    <property type="entry name" value="KINASE SUPERFAMILY WITH OCTICOSAPEPTIDE_PHOX_BEM1P DOMAIN-CONTAINING PROTEIN"/>
    <property type="match status" value="1"/>
</dbReference>
<comment type="caution">
    <text evidence="10">The sequence shown here is derived from an EMBL/GenBank/DDBJ whole genome shotgun (WGS) entry which is preliminary data.</text>
</comment>
<keyword evidence="3 6" id="KW-0547">Nucleotide-binding</keyword>
<keyword evidence="4" id="KW-0418">Kinase</keyword>
<dbReference type="FunFam" id="3.10.20.90:FF:000058">
    <property type="entry name" value="Octicosapeptide/phox/Bem1p domain kinase superfamily protein"/>
    <property type="match status" value="1"/>
</dbReference>
<keyword evidence="7" id="KW-0175">Coiled coil</keyword>
<evidence type="ECO:0000256" key="1">
    <source>
        <dbReference type="ARBA" id="ARBA00022527"/>
    </source>
</evidence>
<dbReference type="Pfam" id="PF00564">
    <property type="entry name" value="PB1"/>
    <property type="match status" value="1"/>
</dbReference>
<dbReference type="InterPro" id="IPR008271">
    <property type="entry name" value="Ser/Thr_kinase_AS"/>
</dbReference>